<evidence type="ECO:0000313" key="9">
    <source>
        <dbReference type="Proteomes" id="UP000749559"/>
    </source>
</evidence>
<comment type="subcellular location">
    <subcellularLocation>
        <location evidence="1">Cytoplasmic vesicle</location>
        <location evidence="1">Autophagosome</location>
    </subcellularLocation>
</comment>
<dbReference type="PROSITE" id="PS50135">
    <property type="entry name" value="ZF_ZZ_2"/>
    <property type="match status" value="1"/>
</dbReference>
<dbReference type="InterPro" id="IPR015940">
    <property type="entry name" value="UBA"/>
</dbReference>
<dbReference type="Gene3D" id="1.10.8.10">
    <property type="entry name" value="DNA helicase RuvA subunit, C-terminal domain"/>
    <property type="match status" value="1"/>
</dbReference>
<feature type="coiled-coil region" evidence="6">
    <location>
        <begin position="520"/>
        <end position="558"/>
    </location>
</feature>
<dbReference type="PROSITE" id="PS01357">
    <property type="entry name" value="ZF_ZZ_1"/>
    <property type="match status" value="1"/>
</dbReference>
<reference evidence="8" key="1">
    <citation type="submission" date="2022-03" db="EMBL/GenBank/DDBJ databases">
        <authorList>
            <person name="Martin C."/>
        </authorList>
    </citation>
    <scope>NUCLEOTIDE SEQUENCE</scope>
</reference>
<feature type="region of interest" description="Disordered" evidence="7">
    <location>
        <begin position="291"/>
        <end position="333"/>
    </location>
</feature>
<dbReference type="GO" id="GO:0008270">
    <property type="term" value="F:zinc ion binding"/>
    <property type="evidence" value="ECO:0007669"/>
    <property type="project" value="UniProtKB-KW"/>
</dbReference>
<dbReference type="Gene3D" id="3.10.20.90">
    <property type="entry name" value="Phosphatidylinositol 3-kinase Catalytic Subunit, Chain A, domain 1"/>
    <property type="match status" value="1"/>
</dbReference>
<keyword evidence="6" id="KW-0175">Coiled coil</keyword>
<dbReference type="InterPro" id="IPR013783">
    <property type="entry name" value="Ig-like_fold"/>
</dbReference>
<dbReference type="SUPFAM" id="SSF57850">
    <property type="entry name" value="RING/U-box"/>
    <property type="match status" value="1"/>
</dbReference>
<dbReference type="GO" id="GO:0005776">
    <property type="term" value="C:autophagosome"/>
    <property type="evidence" value="ECO:0007669"/>
    <property type="project" value="UniProtKB-SubCell"/>
</dbReference>
<dbReference type="InterPro" id="IPR000270">
    <property type="entry name" value="PB1_dom"/>
</dbReference>
<dbReference type="CDD" id="cd14947">
    <property type="entry name" value="NBR1_like"/>
    <property type="match status" value="1"/>
</dbReference>
<keyword evidence="9" id="KW-1185">Reference proteome</keyword>
<dbReference type="SUPFAM" id="SSF54277">
    <property type="entry name" value="CAD &amp; PB1 domains"/>
    <property type="match status" value="1"/>
</dbReference>
<evidence type="ECO:0000256" key="2">
    <source>
        <dbReference type="ARBA" id="ARBA00022723"/>
    </source>
</evidence>
<dbReference type="GO" id="GO:0043130">
    <property type="term" value="F:ubiquitin binding"/>
    <property type="evidence" value="ECO:0007669"/>
    <property type="project" value="TreeGrafter"/>
</dbReference>
<dbReference type="Pfam" id="PF00564">
    <property type="entry name" value="PB1"/>
    <property type="match status" value="1"/>
</dbReference>
<evidence type="ECO:0000313" key="8">
    <source>
        <dbReference type="EMBL" id="CAH1788980.1"/>
    </source>
</evidence>
<organism evidence="8 9">
    <name type="scientific">Owenia fusiformis</name>
    <name type="common">Polychaete worm</name>
    <dbReference type="NCBI Taxonomy" id="6347"/>
    <lineage>
        <taxon>Eukaryota</taxon>
        <taxon>Metazoa</taxon>
        <taxon>Spiralia</taxon>
        <taxon>Lophotrochozoa</taxon>
        <taxon>Annelida</taxon>
        <taxon>Polychaeta</taxon>
        <taxon>Sedentaria</taxon>
        <taxon>Canalipalpata</taxon>
        <taxon>Sabellida</taxon>
        <taxon>Oweniida</taxon>
        <taxon>Oweniidae</taxon>
        <taxon>Owenia</taxon>
    </lineage>
</organism>
<evidence type="ECO:0000256" key="7">
    <source>
        <dbReference type="SAM" id="MobiDB-lite"/>
    </source>
</evidence>
<dbReference type="InterPro" id="IPR009060">
    <property type="entry name" value="UBA-like_sf"/>
</dbReference>
<dbReference type="InterPro" id="IPR043145">
    <property type="entry name" value="Znf_ZZ_sf"/>
</dbReference>
<dbReference type="InterPro" id="IPR000433">
    <property type="entry name" value="Znf_ZZ"/>
</dbReference>
<proteinExistence type="predicted"/>
<feature type="compositionally biased region" description="Polar residues" evidence="7">
    <location>
        <begin position="321"/>
        <end position="330"/>
    </location>
</feature>
<dbReference type="PROSITE" id="PS50030">
    <property type="entry name" value="UBA"/>
    <property type="match status" value="1"/>
</dbReference>
<dbReference type="Pfam" id="PF16158">
    <property type="entry name" value="N_BRCA1_IG"/>
    <property type="match status" value="1"/>
</dbReference>
<keyword evidence="2" id="KW-0479">Metal-binding</keyword>
<evidence type="ECO:0000256" key="5">
    <source>
        <dbReference type="ARBA" id="ARBA00023329"/>
    </source>
</evidence>
<dbReference type="PANTHER" id="PTHR20930:SF2">
    <property type="entry name" value="NEXT TO BRCA1 GENE 1 PROTEIN"/>
    <property type="match status" value="1"/>
</dbReference>
<feature type="compositionally biased region" description="Low complexity" evidence="7">
    <location>
        <begin position="908"/>
        <end position="918"/>
    </location>
</feature>
<dbReference type="AlphaFoldDB" id="A0A8J1UGC9"/>
<dbReference type="SMART" id="SM00291">
    <property type="entry name" value="ZnF_ZZ"/>
    <property type="match status" value="1"/>
</dbReference>
<dbReference type="InterPro" id="IPR032350">
    <property type="entry name" value="Nbr1_FW"/>
</dbReference>
<sequence length="1219" mass="135873">MDDSVIVNLDFQGDVDRITQVLKIPYNTTWMDFELMMKLKLDIDDITIKYQDNDNDWVTISSQEEIFEAFRMAKASNDTIRMEITENSQERRNSVTATSFQDHIIICDPGNNTVSMTTVKHENITPPSSSKDNIESPTQTVCDVTDAAVPTDTKSDEDGDMEVTQSDKTDRQVTSPSPVTDFITVEVPGMDVMSSKEEKQFESEMRMCNNVETGEQCRNPSSALVPPTPPPAPPVQIPAPPTHKVTYSRHDTLNLHHDPPKSNECMRPKRQKIRDYYTNLAQCVNRMQGKIKSHHYQPKTRTPYKDVCNENGEPEQAQAPKEQSFSTTPDTDPPAWFSDYMARFRQDITTEMSALIAKKTVRQVIGALEGAVLTSVTGTSGDPVLPGNQSTHQAPIQTPGTSRLPPTSTTDMAPPTSRATPVYCHMGIICDNCDQTIVGARYKCGNCEDYDLCEQCEAKDVLHDPDHVFLKIRRPVLSAGRNKKGKLAPLLKRKLYPTESLDTVVENEMLKKDAVEPPCKLGWEEKLERLQNKAQRKMEKRKRRAEKMEMKLRKLEERSMFRDMVEGSESKKEKLDLPQFTVGNLEAQFVRDETIPDGTHLQPGTKFVKRWLMKNSGSGTWNCQTKLKLMWGNITSTDTEVCVPPLQPGNQGVVSTEFIAPDQPGVYQSHWRLHHSGMRFGHRVWCSIIVDEKQLLEPSTVSPNVLKMPDVSKSSTGKKEDESNVTPDILKQKPVDNATVLAAANAVAQLKLNSESGALGPRVDGNVVPASAGLTTQDIQSFEMLDIHGSDADISQTATPNNTPMGTSPPKTPTHEDNRLVHVLSRSSSVEVVSDVAECEENTPDITEIVQERLSSLDVRPDPEDIKADLNIESISSTFSDESSSVASDDDFFIVPLPDCFDTRRPMSRSMSQSSMSASEHHKAEKDLTTKFVDLTASTSTENTPLLSTTLPMATKPTCGATEVPKGDSVRCKEDVPEKAVNEEEEDVEYLECVQVQEELVDKISQSPNIQETTNKDRKDEREVEEIGAASPDVVEIARVEPEVEEIARKETEVVEVKASTNQDATPPIDIPQGGATGGMEREARGRSPGEQVYNVATAIVKTAKDVFHTLQAKNQYQPPASTWTPPSNNFTPPASNWTPPEDTFVPPKSEWTGLRDEWTPSTQNQHSDEMQKLVDMGFGDVELNRKLLAQHSNNVEKVIQDLLQTPSSDWNNWAENRH</sequence>
<dbReference type="Gene3D" id="2.60.40.10">
    <property type="entry name" value="Immunoglobulins"/>
    <property type="match status" value="1"/>
</dbReference>
<evidence type="ECO:0000256" key="4">
    <source>
        <dbReference type="ARBA" id="ARBA00022833"/>
    </source>
</evidence>
<name>A0A8J1UGC9_OWEFU</name>
<dbReference type="SUPFAM" id="SSF46934">
    <property type="entry name" value="UBA-like"/>
    <property type="match status" value="1"/>
</dbReference>
<feature type="region of interest" description="Disordered" evidence="7">
    <location>
        <begin position="792"/>
        <end position="815"/>
    </location>
</feature>
<evidence type="ECO:0000256" key="3">
    <source>
        <dbReference type="ARBA" id="ARBA00022771"/>
    </source>
</evidence>
<dbReference type="FunFam" id="2.60.40.10:FF:000199">
    <property type="entry name" value="next to BRCA1 gene 1 protein-like"/>
    <property type="match status" value="1"/>
</dbReference>
<keyword evidence="5" id="KW-0968">Cytoplasmic vesicle</keyword>
<dbReference type="Gene3D" id="3.30.60.90">
    <property type="match status" value="1"/>
</dbReference>
<dbReference type="InterPro" id="IPR053793">
    <property type="entry name" value="PB1-like"/>
</dbReference>
<dbReference type="CDD" id="cd14319">
    <property type="entry name" value="UBA_NBR1"/>
    <property type="match status" value="1"/>
</dbReference>
<accession>A0A8J1UGC9</accession>
<feature type="region of interest" description="Disordered" evidence="7">
    <location>
        <begin position="1055"/>
        <end position="1089"/>
    </location>
</feature>
<feature type="region of interest" description="Disordered" evidence="7">
    <location>
        <begin position="906"/>
        <end position="925"/>
    </location>
</feature>
<dbReference type="GO" id="GO:0031410">
    <property type="term" value="C:cytoplasmic vesicle"/>
    <property type="evidence" value="ECO:0007669"/>
    <property type="project" value="UniProtKB-KW"/>
</dbReference>
<dbReference type="PROSITE" id="PS51745">
    <property type="entry name" value="PB1"/>
    <property type="match status" value="1"/>
</dbReference>
<dbReference type="GO" id="GO:0070013">
    <property type="term" value="C:intracellular organelle lumen"/>
    <property type="evidence" value="ECO:0007669"/>
    <property type="project" value="UniProtKB-ARBA"/>
</dbReference>
<feature type="compositionally biased region" description="Polar residues" evidence="7">
    <location>
        <begin position="793"/>
        <end position="806"/>
    </location>
</feature>
<dbReference type="FunFam" id="3.30.60.90:FF:000007">
    <property type="entry name" value="Next to BRCA1 gene 1 protein"/>
    <property type="match status" value="1"/>
</dbReference>
<keyword evidence="4" id="KW-0862">Zinc</keyword>
<evidence type="ECO:0000256" key="6">
    <source>
        <dbReference type="SAM" id="Coils"/>
    </source>
</evidence>
<feature type="region of interest" description="Disordered" evidence="7">
    <location>
        <begin position="379"/>
        <end position="414"/>
    </location>
</feature>
<dbReference type="PANTHER" id="PTHR20930">
    <property type="entry name" value="OVARIAN CARCINOMA ANTIGEN CA125-RELATED"/>
    <property type="match status" value="1"/>
</dbReference>
<dbReference type="CDD" id="cd02340">
    <property type="entry name" value="ZZ_NBR1_like"/>
    <property type="match status" value="1"/>
</dbReference>
<keyword evidence="3" id="KW-0863">Zinc-finger</keyword>
<gene>
    <name evidence="8" type="ORF">OFUS_LOCUS14420</name>
</gene>
<dbReference type="SMART" id="SM00666">
    <property type="entry name" value="PB1"/>
    <property type="match status" value="1"/>
</dbReference>
<dbReference type="EMBL" id="CAIIXF020000007">
    <property type="protein sequence ID" value="CAH1788980.1"/>
    <property type="molecule type" value="Genomic_DNA"/>
</dbReference>
<evidence type="ECO:0000256" key="1">
    <source>
        <dbReference type="ARBA" id="ARBA00004419"/>
    </source>
</evidence>
<protein>
    <submittedName>
        <fullName evidence="8">Uncharacterized protein</fullName>
    </submittedName>
</protein>
<feature type="compositionally biased region" description="Polar residues" evidence="7">
    <location>
        <begin position="387"/>
        <end position="411"/>
    </location>
</feature>
<comment type="caution">
    <text evidence="8">The sequence shown here is derived from an EMBL/GenBank/DDBJ whole genome shotgun (WGS) entry which is preliminary data.</text>
</comment>
<dbReference type="Pfam" id="PF00569">
    <property type="entry name" value="ZZ"/>
    <property type="match status" value="1"/>
</dbReference>
<dbReference type="GO" id="GO:0016236">
    <property type="term" value="P:macroautophagy"/>
    <property type="evidence" value="ECO:0007669"/>
    <property type="project" value="TreeGrafter"/>
</dbReference>
<dbReference type="Proteomes" id="UP000749559">
    <property type="component" value="Unassembled WGS sequence"/>
</dbReference>
<dbReference type="GO" id="GO:0000407">
    <property type="term" value="C:phagophore assembly site"/>
    <property type="evidence" value="ECO:0007669"/>
    <property type="project" value="TreeGrafter"/>
</dbReference>
<dbReference type="OrthoDB" id="2122982at2759"/>
<feature type="region of interest" description="Disordered" evidence="7">
    <location>
        <begin position="147"/>
        <end position="176"/>
    </location>
</feature>